<dbReference type="InterPro" id="IPR005302">
    <property type="entry name" value="MoCF_Sase_C"/>
</dbReference>
<dbReference type="GO" id="GO:0003824">
    <property type="term" value="F:catalytic activity"/>
    <property type="evidence" value="ECO:0007669"/>
    <property type="project" value="InterPro"/>
</dbReference>
<gene>
    <name evidence="3" type="ORF">E4099_18365</name>
</gene>
<name>A0A4Z0HA92_9ACTN</name>
<dbReference type="AlphaFoldDB" id="A0A4Z0HA92"/>
<keyword evidence="4" id="KW-1185">Reference proteome</keyword>
<dbReference type="SUPFAM" id="SSF50800">
    <property type="entry name" value="PK beta-barrel domain-like"/>
    <property type="match status" value="1"/>
</dbReference>
<feature type="region of interest" description="Disordered" evidence="1">
    <location>
        <begin position="272"/>
        <end position="324"/>
    </location>
</feature>
<organism evidence="3 4">
    <name type="scientific">Streptomyces palmae</name>
    <dbReference type="NCBI Taxonomy" id="1701085"/>
    <lineage>
        <taxon>Bacteria</taxon>
        <taxon>Bacillati</taxon>
        <taxon>Actinomycetota</taxon>
        <taxon>Actinomycetes</taxon>
        <taxon>Kitasatosporales</taxon>
        <taxon>Streptomycetaceae</taxon>
        <taxon>Streptomyces</taxon>
    </lineage>
</organism>
<dbReference type="InterPro" id="IPR011037">
    <property type="entry name" value="Pyrv_Knase-like_insert_dom_sf"/>
</dbReference>
<reference evidence="3 4" key="1">
    <citation type="submission" date="2019-03" db="EMBL/GenBank/DDBJ databases">
        <authorList>
            <person name="Gonzalez-Pimentel J.L."/>
        </authorList>
    </citation>
    <scope>NUCLEOTIDE SEQUENCE [LARGE SCALE GENOMIC DNA]</scope>
    <source>
        <strain evidence="3 4">JCM 31289</strain>
    </source>
</reference>
<evidence type="ECO:0000259" key="2">
    <source>
        <dbReference type="PROSITE" id="PS51340"/>
    </source>
</evidence>
<dbReference type="PROSITE" id="PS51340">
    <property type="entry name" value="MOSC"/>
    <property type="match status" value="1"/>
</dbReference>
<dbReference type="PANTHER" id="PTHR14237:SF19">
    <property type="entry name" value="MITOCHONDRIAL AMIDOXIME REDUCING COMPONENT 1"/>
    <property type="match status" value="1"/>
</dbReference>
<evidence type="ECO:0000313" key="3">
    <source>
        <dbReference type="EMBL" id="TGB06336.1"/>
    </source>
</evidence>
<dbReference type="GO" id="GO:0030170">
    <property type="term" value="F:pyridoxal phosphate binding"/>
    <property type="evidence" value="ECO:0007669"/>
    <property type="project" value="InterPro"/>
</dbReference>
<proteinExistence type="predicted"/>
<protein>
    <submittedName>
        <fullName evidence="3">MOSC domain-containing protein</fullName>
    </submittedName>
</protein>
<dbReference type="Pfam" id="PF03476">
    <property type="entry name" value="MOSC_N"/>
    <property type="match status" value="1"/>
</dbReference>
<dbReference type="PANTHER" id="PTHR14237">
    <property type="entry name" value="MOLYBDOPTERIN COFACTOR SULFURASE MOSC"/>
    <property type="match status" value="1"/>
</dbReference>
<comment type="caution">
    <text evidence="3">The sequence shown here is derived from an EMBL/GenBank/DDBJ whole genome shotgun (WGS) entry which is preliminary data.</text>
</comment>
<dbReference type="EMBL" id="SRID01000171">
    <property type="protein sequence ID" value="TGB06336.1"/>
    <property type="molecule type" value="Genomic_DNA"/>
</dbReference>
<dbReference type="RefSeq" id="WP_135340175.1">
    <property type="nucleotide sequence ID" value="NZ_JBHLTX010000023.1"/>
</dbReference>
<dbReference type="Pfam" id="PF03473">
    <property type="entry name" value="MOSC"/>
    <property type="match status" value="1"/>
</dbReference>
<evidence type="ECO:0000313" key="4">
    <source>
        <dbReference type="Proteomes" id="UP000297948"/>
    </source>
</evidence>
<sequence>MARIVELNTYPVKGCAGTALTEALMTPAGLAHDRTFMVVDAEGDFRSQRRDRRMAVIRPEVDPDGSGLTLRAPDTEELRIPVDTEGPRRDVRLFGNPFHGIDQGDAAAEWFSAVLGAPCRLVRVPPEHDRVAGGLTPGTSGYADSNAVLVASRASLDELNRRIAETGGEPLPMNRFRANIVLDGWDVPHQEDLVRTLSLGGAHLGFAKLAVRCVVTTVDQESGRKTGPEPLRALAGYRRVEQGVAFGAKFSVLRTGTLAVGDEAVVGAWAEADPESAAPSRDGGGPAAPTASGGRPVSATRPASEARPVSAEPAVSRTGAAAEE</sequence>
<accession>A0A4Z0HA92</accession>
<dbReference type="InterPro" id="IPR005303">
    <property type="entry name" value="MOCOS_middle"/>
</dbReference>
<evidence type="ECO:0000256" key="1">
    <source>
        <dbReference type="SAM" id="MobiDB-lite"/>
    </source>
</evidence>
<dbReference type="GO" id="GO:0030151">
    <property type="term" value="F:molybdenum ion binding"/>
    <property type="evidence" value="ECO:0007669"/>
    <property type="project" value="InterPro"/>
</dbReference>
<dbReference type="Proteomes" id="UP000297948">
    <property type="component" value="Unassembled WGS sequence"/>
</dbReference>
<feature type="compositionally biased region" description="Low complexity" evidence="1">
    <location>
        <begin position="287"/>
        <end position="296"/>
    </location>
</feature>
<dbReference type="OrthoDB" id="9793178at2"/>
<dbReference type="SUPFAM" id="SSF141673">
    <property type="entry name" value="MOSC N-terminal domain-like"/>
    <property type="match status" value="1"/>
</dbReference>
<feature type="domain" description="MOSC" evidence="2">
    <location>
        <begin position="119"/>
        <end position="267"/>
    </location>
</feature>